<protein>
    <submittedName>
        <fullName evidence="2">Uncharacterized protein</fullName>
    </submittedName>
</protein>
<name>B6T8B2_MAIZE</name>
<proteinExistence type="evidence at transcript level"/>
<dbReference type="EMBL" id="EU961227">
    <property type="protein sequence ID" value="ACG33345.1"/>
    <property type="molecule type" value="mRNA"/>
</dbReference>
<dbReference type="AlphaFoldDB" id="B6T8B2"/>
<sequence>MLNSRAEPLARLPPHHRAASRGPPPFSPDSLASEDVERGEGSRRPAPGARATGSRGCGGFGARSGLIADGILRGRRQGESGAGRWRRRISASPLRSGERYLCLRQSYCLLSVSVL</sequence>
<feature type="region of interest" description="Disordered" evidence="1">
    <location>
        <begin position="1"/>
        <end position="61"/>
    </location>
</feature>
<organism evidence="2">
    <name type="scientific">Zea mays</name>
    <name type="common">Maize</name>
    <dbReference type="NCBI Taxonomy" id="4577"/>
    <lineage>
        <taxon>Eukaryota</taxon>
        <taxon>Viridiplantae</taxon>
        <taxon>Streptophyta</taxon>
        <taxon>Embryophyta</taxon>
        <taxon>Tracheophyta</taxon>
        <taxon>Spermatophyta</taxon>
        <taxon>Magnoliopsida</taxon>
        <taxon>Liliopsida</taxon>
        <taxon>Poales</taxon>
        <taxon>Poaceae</taxon>
        <taxon>PACMAD clade</taxon>
        <taxon>Panicoideae</taxon>
        <taxon>Andropogonodae</taxon>
        <taxon>Andropogoneae</taxon>
        <taxon>Tripsacinae</taxon>
        <taxon>Zea</taxon>
    </lineage>
</organism>
<evidence type="ECO:0000313" key="2">
    <source>
        <dbReference type="EMBL" id="ACG33345.1"/>
    </source>
</evidence>
<evidence type="ECO:0000256" key="1">
    <source>
        <dbReference type="SAM" id="MobiDB-lite"/>
    </source>
</evidence>
<reference evidence="2" key="1">
    <citation type="journal article" date="2009" name="Plant Mol. Biol.">
        <title>Insights into corn genes derived from large-scale cDNA sequencing.</title>
        <authorList>
            <person name="Alexandrov N.N."/>
            <person name="Brover V.V."/>
            <person name="Freidin S."/>
            <person name="Troukhan M.E."/>
            <person name="Tatarinova T.V."/>
            <person name="Zhang H."/>
            <person name="Swaller T.J."/>
            <person name="Lu Y.P."/>
            <person name="Bouck J."/>
            <person name="Flavell R.B."/>
            <person name="Feldmann K.A."/>
        </authorList>
    </citation>
    <scope>NUCLEOTIDE SEQUENCE</scope>
</reference>
<accession>B6T8B2</accession>